<accession>A0ABR8GPT3</accession>
<comment type="caution">
    <text evidence="1">The sequence shown here is derived from an EMBL/GenBank/DDBJ whole genome shotgun (WGS) entry which is preliminary data.</text>
</comment>
<proteinExistence type="predicted"/>
<keyword evidence="2" id="KW-1185">Reference proteome</keyword>
<dbReference type="EMBL" id="JACJTA010000018">
    <property type="protein sequence ID" value="MBD2605064.1"/>
    <property type="molecule type" value="Genomic_DNA"/>
</dbReference>
<evidence type="ECO:0000313" key="1">
    <source>
        <dbReference type="EMBL" id="MBD2605064.1"/>
    </source>
</evidence>
<reference evidence="1 2" key="1">
    <citation type="journal article" date="2020" name="ISME J.">
        <title>Comparative genomics reveals insights into cyanobacterial evolution and habitat adaptation.</title>
        <authorList>
            <person name="Chen M.Y."/>
            <person name="Teng W.K."/>
            <person name="Zhao L."/>
            <person name="Hu C.X."/>
            <person name="Zhou Y.K."/>
            <person name="Han B.P."/>
            <person name="Song L.R."/>
            <person name="Shu W.S."/>
        </authorList>
    </citation>
    <scope>NUCLEOTIDE SEQUENCE [LARGE SCALE GENOMIC DNA]</scope>
    <source>
        <strain evidence="1 2">FACHB-248</strain>
    </source>
</reference>
<dbReference type="RefSeq" id="WP_029632478.1">
    <property type="nucleotide sequence ID" value="NZ_JACJTA010000018.1"/>
</dbReference>
<organism evidence="1 2">
    <name type="scientific">Scytonema hofmannii FACHB-248</name>
    <dbReference type="NCBI Taxonomy" id="1842502"/>
    <lineage>
        <taxon>Bacteria</taxon>
        <taxon>Bacillati</taxon>
        <taxon>Cyanobacteriota</taxon>
        <taxon>Cyanophyceae</taxon>
        <taxon>Nostocales</taxon>
        <taxon>Scytonemataceae</taxon>
        <taxon>Scytonema</taxon>
    </lineage>
</organism>
<evidence type="ECO:0000313" key="2">
    <source>
        <dbReference type="Proteomes" id="UP000660380"/>
    </source>
</evidence>
<name>A0ABR8GPT3_9CYAN</name>
<sequence length="167" mass="19536">MDLNELALEECQILDKVRGIEGLIEQKEAELESSGIFDNYRRVYNKYVELAVQGDIEALKRALFLWWFDFIEPSFLTGLHQLDGWEVLEQLEALASTNKLDKELKWMLPYYYLITDYYFDAILENELPALRKFLDENKNTSLPCTDFLSASLEGRGQMADYWLSILS</sequence>
<dbReference type="Proteomes" id="UP000660380">
    <property type="component" value="Unassembled WGS sequence"/>
</dbReference>
<protein>
    <submittedName>
        <fullName evidence="1">Uncharacterized protein</fullName>
    </submittedName>
</protein>
<gene>
    <name evidence="1" type="ORF">H6G81_11110</name>
</gene>